<dbReference type="PANTHER" id="PTHR11804">
    <property type="entry name" value="PROTEASE M3 THIMET OLIGOPEPTIDASE-RELATED"/>
    <property type="match status" value="1"/>
</dbReference>
<evidence type="ECO:0000313" key="2">
    <source>
        <dbReference type="EMBL" id="OEH77088.1"/>
    </source>
</evidence>
<proteinExistence type="predicted"/>
<dbReference type="VEuPathDB" id="ToxoDB:cyc_04849"/>
<reference evidence="2 3" key="1">
    <citation type="journal article" date="2016" name="BMC Genomics">
        <title>Comparative genomics reveals Cyclospora cayetanensis possesses coccidia-like metabolism and invasion components but unique surface antigens.</title>
        <authorList>
            <person name="Liu S."/>
            <person name="Wang L."/>
            <person name="Zheng H."/>
            <person name="Xu Z."/>
            <person name="Roellig D.M."/>
            <person name="Li N."/>
            <person name="Frace M.A."/>
            <person name="Tang K."/>
            <person name="Arrowood M.J."/>
            <person name="Moss D.M."/>
            <person name="Zhang L."/>
            <person name="Feng Y."/>
            <person name="Xiao L."/>
        </authorList>
    </citation>
    <scope>NUCLEOTIDE SEQUENCE [LARGE SCALE GENOMIC DNA]</scope>
    <source>
        <strain evidence="2 3">CHN_HEN01</strain>
    </source>
</reference>
<name>A0A1D3D0U3_9EIME</name>
<dbReference type="InterPro" id="IPR045090">
    <property type="entry name" value="Pept_M3A_M3B"/>
</dbReference>
<dbReference type="EMBL" id="JROU02001207">
    <property type="protein sequence ID" value="OEH77088.1"/>
    <property type="molecule type" value="Genomic_DNA"/>
</dbReference>
<evidence type="ECO:0000259" key="1">
    <source>
        <dbReference type="PROSITE" id="PS50108"/>
    </source>
</evidence>
<dbReference type="PANTHER" id="PTHR11804:SF79">
    <property type="entry name" value="MITOCHONDRIAL INTERMEDIATE PEPTIDASE"/>
    <property type="match status" value="1"/>
</dbReference>
<dbReference type="AlphaFoldDB" id="A0A1D3D0U3"/>
<keyword evidence="3" id="KW-1185">Reference proteome</keyword>
<dbReference type="SUPFAM" id="SSF55486">
    <property type="entry name" value="Metalloproteases ('zincins'), catalytic domain"/>
    <property type="match status" value="2"/>
</dbReference>
<evidence type="ECO:0000313" key="3">
    <source>
        <dbReference type="Proteomes" id="UP000095192"/>
    </source>
</evidence>
<dbReference type="InterPro" id="IPR000095">
    <property type="entry name" value="CRIB_dom"/>
</dbReference>
<accession>A0A1D3D0U3</accession>
<gene>
    <name evidence="2" type="ORF">cyc_04849</name>
</gene>
<comment type="caution">
    <text evidence="2">The sequence shown here is derived from an EMBL/GenBank/DDBJ whole genome shotgun (WGS) entry which is preliminary data.</text>
</comment>
<sequence>MKPLFAHLPAAASTGRASFLRKCFQGAPLFPTRFSPGRSMRKGPLSFSSGSPAFIGRQSLTVHRSISGCNATTPPHFRPFSSSPTAAETCIPTASTDPRPGLLQLPGVHTPEQLLQLARVCVRDCEALLESEERRAEETTQESTRRSIHALDAVSNALCKVADAAELIRQESVHPSAEWQKAGAQVVQEVQQFMSIANFSDSIYKRLRGGDHEVSGGEAERIERAADGALQKEEAVVLRCMREAMEQQGIHLSPQEKERLLLLLEQENEAAAECIATQDEAPRLYGHVPPCVCFHWRFFDEGESGSRCLPLKGILLLFLPFSWWLAAEIEVSTQMLLKAGVPQSLIAMRTAELQQQKEQQEQHQGMFSLWGRQAGIGVCGGSCIALLRVQRTLEGVLRTPEAVSTFLERVEFALKSEERSAPYRPLLFAQPQLDSELITLKALAEGLPEAFGVQLPLQPWDIPFLMEWYTEPRRLPLETVWRKATEIVESLTGFSMVPKCPSPGLSGIEESPLCEVGTRGAVDFAEFPSHLFELFAPRIFRPDGAPQDNPRLFQGFQMAHQLQLALLDRAFYSYIPQRGLLDPMGCLNPSDANEEVKRLAAFLDASFNEREVLGKMVDGYMGAPFWKLIGRPPLRAFEHLVHYGANYFCYLFCRCTSSYVWHMGLDKAGGTTGDTSRLLRLLERGSIDCCAGPLLELLKGQEDAEKLQELSEHPERIPLEYLLQTSKGITQALPSERLLQCTTTPTQRVSELKSPKLSA</sequence>
<dbReference type="GO" id="GO:0004222">
    <property type="term" value="F:metalloendopeptidase activity"/>
    <property type="evidence" value="ECO:0007669"/>
    <property type="project" value="InterPro"/>
</dbReference>
<dbReference type="InParanoid" id="A0A1D3D0U3"/>
<dbReference type="GO" id="GO:0006508">
    <property type="term" value="P:proteolysis"/>
    <property type="evidence" value="ECO:0007669"/>
    <property type="project" value="InterPro"/>
</dbReference>
<organism evidence="2 3">
    <name type="scientific">Cyclospora cayetanensis</name>
    <dbReference type="NCBI Taxonomy" id="88456"/>
    <lineage>
        <taxon>Eukaryota</taxon>
        <taxon>Sar</taxon>
        <taxon>Alveolata</taxon>
        <taxon>Apicomplexa</taxon>
        <taxon>Conoidasida</taxon>
        <taxon>Coccidia</taxon>
        <taxon>Eucoccidiorida</taxon>
        <taxon>Eimeriorina</taxon>
        <taxon>Eimeriidae</taxon>
        <taxon>Cyclospora</taxon>
    </lineage>
</organism>
<feature type="domain" description="CRIB" evidence="1">
    <location>
        <begin position="629"/>
        <end position="644"/>
    </location>
</feature>
<dbReference type="GO" id="GO:0005739">
    <property type="term" value="C:mitochondrion"/>
    <property type="evidence" value="ECO:0007669"/>
    <property type="project" value="TreeGrafter"/>
</dbReference>
<dbReference type="Proteomes" id="UP000095192">
    <property type="component" value="Unassembled WGS sequence"/>
</dbReference>
<protein>
    <submittedName>
        <fullName evidence="2">Peptidase family m3 domain-containing protein</fullName>
    </submittedName>
</protein>
<dbReference type="PROSITE" id="PS50108">
    <property type="entry name" value="CRIB"/>
    <property type="match status" value="1"/>
</dbReference>
<dbReference type="GO" id="GO:0006518">
    <property type="term" value="P:peptide metabolic process"/>
    <property type="evidence" value="ECO:0007669"/>
    <property type="project" value="TreeGrafter"/>
</dbReference>